<dbReference type="EMBL" id="BGZK01002035">
    <property type="protein sequence ID" value="GBP89841.1"/>
    <property type="molecule type" value="Genomic_DNA"/>
</dbReference>
<name>A0A4C1ZLT1_EUMVA</name>
<dbReference type="OrthoDB" id="414730at2759"/>
<evidence type="ECO:0008006" key="3">
    <source>
        <dbReference type="Google" id="ProtNLM"/>
    </source>
</evidence>
<evidence type="ECO:0000313" key="1">
    <source>
        <dbReference type="EMBL" id="GBP89841.1"/>
    </source>
</evidence>
<accession>A0A4C1ZLT1</accession>
<proteinExistence type="predicted"/>
<dbReference type="AlphaFoldDB" id="A0A4C1ZLT1"/>
<comment type="caution">
    <text evidence="1">The sequence shown here is derived from an EMBL/GenBank/DDBJ whole genome shotgun (WGS) entry which is preliminary data.</text>
</comment>
<evidence type="ECO:0000313" key="2">
    <source>
        <dbReference type="Proteomes" id="UP000299102"/>
    </source>
</evidence>
<sequence length="117" mass="13063">MGRSTTKAGVELIQQIFDAWEDSLDAIDVFCDLSKAFDCFHLGTVIRKLNHYGVTGRSLGLLEFYLIEPVGRQAGAALLNNVTAEYSVVKYRQTSASCRLYDIFVSSNLRTACRPTY</sequence>
<dbReference type="Proteomes" id="UP000299102">
    <property type="component" value="Unassembled WGS sequence"/>
</dbReference>
<reference evidence="1 2" key="1">
    <citation type="journal article" date="2019" name="Commun. Biol.">
        <title>The bagworm genome reveals a unique fibroin gene that provides high tensile strength.</title>
        <authorList>
            <person name="Kono N."/>
            <person name="Nakamura H."/>
            <person name="Ohtoshi R."/>
            <person name="Tomita M."/>
            <person name="Numata K."/>
            <person name="Arakawa K."/>
        </authorList>
    </citation>
    <scope>NUCLEOTIDE SEQUENCE [LARGE SCALE GENOMIC DNA]</scope>
</reference>
<gene>
    <name evidence="1" type="ORF">EVAR_67161_1</name>
</gene>
<keyword evidence="2" id="KW-1185">Reference proteome</keyword>
<protein>
    <recommendedName>
        <fullName evidence="3">Reverse transcriptase domain-containing protein</fullName>
    </recommendedName>
</protein>
<organism evidence="1 2">
    <name type="scientific">Eumeta variegata</name>
    <name type="common">Bagworm moth</name>
    <name type="synonym">Eumeta japonica</name>
    <dbReference type="NCBI Taxonomy" id="151549"/>
    <lineage>
        <taxon>Eukaryota</taxon>
        <taxon>Metazoa</taxon>
        <taxon>Ecdysozoa</taxon>
        <taxon>Arthropoda</taxon>
        <taxon>Hexapoda</taxon>
        <taxon>Insecta</taxon>
        <taxon>Pterygota</taxon>
        <taxon>Neoptera</taxon>
        <taxon>Endopterygota</taxon>
        <taxon>Lepidoptera</taxon>
        <taxon>Glossata</taxon>
        <taxon>Ditrysia</taxon>
        <taxon>Tineoidea</taxon>
        <taxon>Psychidae</taxon>
        <taxon>Oiketicinae</taxon>
        <taxon>Eumeta</taxon>
    </lineage>
</organism>